<dbReference type="GO" id="GO:0005829">
    <property type="term" value="C:cytosol"/>
    <property type="evidence" value="ECO:0007669"/>
    <property type="project" value="TreeGrafter"/>
</dbReference>
<sequence>MSKECLNPGGAAPALPLSHAVRANGFVFISGQLPVTASGEVPETFEGQLRQVFANLEAALEAAGSSLRKVVKTTVFLKDLNRFAELNEVYGEFFESEPPARSAYEVARLPKDALVEIEAIAVG</sequence>
<dbReference type="GO" id="GO:0120241">
    <property type="term" value="F:2-iminobutanoate/2-iminopropanoate deaminase"/>
    <property type="evidence" value="ECO:0007669"/>
    <property type="project" value="UniProtKB-EC"/>
</dbReference>
<dbReference type="CDD" id="cd00448">
    <property type="entry name" value="YjgF_YER057c_UK114_family"/>
    <property type="match status" value="1"/>
</dbReference>
<evidence type="ECO:0000256" key="1">
    <source>
        <dbReference type="ARBA" id="ARBA00010552"/>
    </source>
</evidence>
<dbReference type="InterPro" id="IPR035959">
    <property type="entry name" value="RutC-like_sf"/>
</dbReference>
<name>A0A7W6D2W1_9HYPH</name>
<dbReference type="PANTHER" id="PTHR11803:SF58">
    <property type="entry name" value="PROTEIN HMF1-RELATED"/>
    <property type="match status" value="1"/>
</dbReference>
<dbReference type="InterPro" id="IPR006056">
    <property type="entry name" value="RidA"/>
</dbReference>
<dbReference type="EC" id="3.5.99.10" evidence="2"/>
<reference evidence="2 3" key="1">
    <citation type="submission" date="2020-08" db="EMBL/GenBank/DDBJ databases">
        <title>Genomic Encyclopedia of Type Strains, Phase IV (KMG-IV): sequencing the most valuable type-strain genomes for metagenomic binning, comparative biology and taxonomic classification.</title>
        <authorList>
            <person name="Goeker M."/>
        </authorList>
    </citation>
    <scope>NUCLEOTIDE SEQUENCE [LARGE SCALE GENOMIC DNA]</scope>
    <source>
        <strain evidence="2 3">DSM 25481</strain>
    </source>
</reference>
<dbReference type="NCBIfam" id="TIGR00004">
    <property type="entry name" value="Rid family detoxifying hydrolase"/>
    <property type="match status" value="1"/>
</dbReference>
<protein>
    <submittedName>
        <fullName evidence="2">2-iminobutanoate/2-iminopropanoate deaminase</fullName>
        <ecNumber evidence="2">3.5.99.10</ecNumber>
    </submittedName>
</protein>
<dbReference type="PANTHER" id="PTHR11803">
    <property type="entry name" value="2-IMINOBUTANOATE/2-IMINOPROPANOATE DEAMINASE RIDA"/>
    <property type="match status" value="1"/>
</dbReference>
<dbReference type="SUPFAM" id="SSF55298">
    <property type="entry name" value="YjgF-like"/>
    <property type="match status" value="1"/>
</dbReference>
<organism evidence="2 3">
    <name type="scientific">Hansschlegelia beijingensis</name>
    <dbReference type="NCBI Taxonomy" id="1133344"/>
    <lineage>
        <taxon>Bacteria</taxon>
        <taxon>Pseudomonadati</taxon>
        <taxon>Pseudomonadota</taxon>
        <taxon>Alphaproteobacteria</taxon>
        <taxon>Hyphomicrobiales</taxon>
        <taxon>Methylopilaceae</taxon>
        <taxon>Hansschlegelia</taxon>
    </lineage>
</organism>
<evidence type="ECO:0000313" key="2">
    <source>
        <dbReference type="EMBL" id="MBB3973335.1"/>
    </source>
</evidence>
<dbReference type="FunFam" id="3.30.1330.40:FF:000001">
    <property type="entry name" value="L-PSP family endoribonuclease"/>
    <property type="match status" value="1"/>
</dbReference>
<comment type="similarity">
    <text evidence="1">Belongs to the RutC family.</text>
</comment>
<dbReference type="Gene3D" id="3.30.1330.40">
    <property type="entry name" value="RutC-like"/>
    <property type="match status" value="1"/>
</dbReference>
<comment type="caution">
    <text evidence="2">The sequence shown here is derived from an EMBL/GenBank/DDBJ whole genome shotgun (WGS) entry which is preliminary data.</text>
</comment>
<dbReference type="Pfam" id="PF01042">
    <property type="entry name" value="Ribonuc_L-PSP"/>
    <property type="match status" value="1"/>
</dbReference>
<dbReference type="PROSITE" id="PS01094">
    <property type="entry name" value="UPF0076"/>
    <property type="match status" value="1"/>
</dbReference>
<proteinExistence type="inferred from homology"/>
<dbReference type="Proteomes" id="UP000528964">
    <property type="component" value="Unassembled WGS sequence"/>
</dbReference>
<gene>
    <name evidence="2" type="ORF">GGR24_001992</name>
</gene>
<dbReference type="InterPro" id="IPR019897">
    <property type="entry name" value="RidA_CS"/>
</dbReference>
<dbReference type="RefSeq" id="WP_246398196.1">
    <property type="nucleotide sequence ID" value="NZ_JACIDR010000002.1"/>
</dbReference>
<accession>A0A7W6D2W1</accession>
<keyword evidence="3" id="KW-1185">Reference proteome</keyword>
<evidence type="ECO:0000313" key="3">
    <source>
        <dbReference type="Proteomes" id="UP000528964"/>
    </source>
</evidence>
<dbReference type="InterPro" id="IPR006175">
    <property type="entry name" value="YjgF/YER057c/UK114"/>
</dbReference>
<dbReference type="AlphaFoldDB" id="A0A7W6D2W1"/>
<keyword evidence="2" id="KW-0378">Hydrolase</keyword>
<dbReference type="EMBL" id="JACIDR010000002">
    <property type="protein sequence ID" value="MBB3973335.1"/>
    <property type="molecule type" value="Genomic_DNA"/>
</dbReference>